<keyword evidence="1" id="KW-0808">Transferase</keyword>
<dbReference type="SUPFAM" id="SSF56672">
    <property type="entry name" value="DNA/RNA polymerases"/>
    <property type="match status" value="1"/>
</dbReference>
<dbReference type="InterPro" id="IPR012337">
    <property type="entry name" value="RNaseH-like_sf"/>
</dbReference>
<name>A0A6L2P0Z9_TANCI</name>
<dbReference type="EMBL" id="BKCJ010010430">
    <property type="protein sequence ID" value="GEU91557.1"/>
    <property type="molecule type" value="Genomic_DNA"/>
</dbReference>
<keyword evidence="1" id="KW-0548">Nucleotidyltransferase</keyword>
<protein>
    <submittedName>
        <fullName evidence="1">Putative reverse transcriptase domain-containing protein</fullName>
    </submittedName>
</protein>
<dbReference type="InterPro" id="IPR032567">
    <property type="entry name" value="RTL1-rel"/>
</dbReference>
<dbReference type="PANTHER" id="PTHR15503:SF45">
    <property type="entry name" value="RNA-DIRECTED DNA POLYMERASE HOMOLOG"/>
    <property type="match status" value="1"/>
</dbReference>
<accession>A0A6L2P0Z9</accession>
<dbReference type="Gene3D" id="3.10.10.10">
    <property type="entry name" value="HIV Type 1 Reverse Transcriptase, subunit A, domain 1"/>
    <property type="match status" value="1"/>
</dbReference>
<keyword evidence="1" id="KW-0695">RNA-directed DNA polymerase</keyword>
<gene>
    <name evidence="1" type="ORF">Tci_063535</name>
</gene>
<dbReference type="Gene3D" id="3.30.70.270">
    <property type="match status" value="1"/>
</dbReference>
<dbReference type="InterPro" id="IPR043502">
    <property type="entry name" value="DNA/RNA_pol_sf"/>
</dbReference>
<dbReference type="PANTHER" id="PTHR15503">
    <property type="entry name" value="LDOC1 RELATED"/>
    <property type="match status" value="1"/>
</dbReference>
<dbReference type="AlphaFoldDB" id="A0A6L2P0Z9"/>
<dbReference type="InterPro" id="IPR043128">
    <property type="entry name" value="Rev_trsase/Diguanyl_cyclase"/>
</dbReference>
<dbReference type="CDD" id="cd01647">
    <property type="entry name" value="RT_LTR"/>
    <property type="match status" value="1"/>
</dbReference>
<proteinExistence type="predicted"/>
<sequence>MDWLSKYHAVAVCDEKNVRIPYDDEILIVQEFQIDFVPSAAPVAHAPYRLAPSDRKELSGQLQELSDKGFIRPSFSYRGASVLLVKKKDGSFRMCIDYRELNKLTIKNCYLLPRIDDLFDQLQELSIYSKIDLSERTIQTLKDMLRTCVIDFDNGWDKHLPLVEFSYNNSYHTSIKAAPFKALYGRKCRSLVCWAKVRDNQLTDPEIIHETTKKIIQIKSRIQATRDRQKSYTDMRHFNKKFYNSLGRVPNRCSSSIGKTQGLLSME</sequence>
<dbReference type="SUPFAM" id="SSF53098">
    <property type="entry name" value="Ribonuclease H-like"/>
    <property type="match status" value="1"/>
</dbReference>
<reference evidence="1" key="1">
    <citation type="journal article" date="2019" name="Sci. Rep.">
        <title>Draft genome of Tanacetum cinerariifolium, the natural source of mosquito coil.</title>
        <authorList>
            <person name="Yamashiro T."/>
            <person name="Shiraishi A."/>
            <person name="Satake H."/>
            <person name="Nakayama K."/>
        </authorList>
    </citation>
    <scope>NUCLEOTIDE SEQUENCE</scope>
</reference>
<comment type="caution">
    <text evidence="1">The sequence shown here is derived from an EMBL/GenBank/DDBJ whole genome shotgun (WGS) entry which is preliminary data.</text>
</comment>
<dbReference type="GO" id="GO:0003964">
    <property type="term" value="F:RNA-directed DNA polymerase activity"/>
    <property type="evidence" value="ECO:0007669"/>
    <property type="project" value="UniProtKB-KW"/>
</dbReference>
<organism evidence="1">
    <name type="scientific">Tanacetum cinerariifolium</name>
    <name type="common">Dalmatian daisy</name>
    <name type="synonym">Chrysanthemum cinerariifolium</name>
    <dbReference type="NCBI Taxonomy" id="118510"/>
    <lineage>
        <taxon>Eukaryota</taxon>
        <taxon>Viridiplantae</taxon>
        <taxon>Streptophyta</taxon>
        <taxon>Embryophyta</taxon>
        <taxon>Tracheophyta</taxon>
        <taxon>Spermatophyta</taxon>
        <taxon>Magnoliopsida</taxon>
        <taxon>eudicotyledons</taxon>
        <taxon>Gunneridae</taxon>
        <taxon>Pentapetalae</taxon>
        <taxon>asterids</taxon>
        <taxon>campanulids</taxon>
        <taxon>Asterales</taxon>
        <taxon>Asteraceae</taxon>
        <taxon>Asteroideae</taxon>
        <taxon>Anthemideae</taxon>
        <taxon>Anthemidinae</taxon>
        <taxon>Tanacetum</taxon>
    </lineage>
</organism>
<evidence type="ECO:0000313" key="1">
    <source>
        <dbReference type="EMBL" id="GEU91557.1"/>
    </source>
</evidence>